<gene>
    <name evidence="2" type="ORF">GCM10023205_57960</name>
</gene>
<dbReference type="EMBL" id="BAABHS010000023">
    <property type="protein sequence ID" value="GAA4981177.1"/>
    <property type="molecule type" value="Genomic_DNA"/>
</dbReference>
<sequence length="131" mass="13060">MARVVSGVVDEAPGAATGPAEPACSSRLCGAATRPERRPGHPRWRVTVAVLRECAGGEGSVLVVPFGPRGSSEQVRGPQRAQESPGLPGLRAPDGLPVLPQGASVKAASSGPASGRGSMTARTGTVTPAST</sequence>
<feature type="region of interest" description="Disordered" evidence="1">
    <location>
        <begin position="1"/>
        <end position="26"/>
    </location>
</feature>
<evidence type="ECO:0000313" key="2">
    <source>
        <dbReference type="EMBL" id="GAA4981177.1"/>
    </source>
</evidence>
<reference evidence="3" key="1">
    <citation type="journal article" date="2019" name="Int. J. Syst. Evol. Microbiol.">
        <title>The Global Catalogue of Microorganisms (GCM) 10K type strain sequencing project: providing services to taxonomists for standard genome sequencing and annotation.</title>
        <authorList>
            <consortium name="The Broad Institute Genomics Platform"/>
            <consortium name="The Broad Institute Genome Sequencing Center for Infectious Disease"/>
            <person name="Wu L."/>
            <person name="Ma J."/>
        </authorList>
    </citation>
    <scope>NUCLEOTIDE SEQUENCE [LARGE SCALE GENOMIC DNA]</scope>
    <source>
        <strain evidence="3">JCM 17986</strain>
    </source>
</reference>
<feature type="compositionally biased region" description="Low complexity" evidence="1">
    <location>
        <begin position="107"/>
        <end position="118"/>
    </location>
</feature>
<feature type="compositionally biased region" description="Low complexity" evidence="1">
    <location>
        <begin position="11"/>
        <end position="23"/>
    </location>
</feature>
<name>A0ABP9HXQ6_9ACTN</name>
<proteinExistence type="predicted"/>
<keyword evidence="3" id="KW-1185">Reference proteome</keyword>
<dbReference type="Proteomes" id="UP001500466">
    <property type="component" value="Unassembled WGS sequence"/>
</dbReference>
<organism evidence="2 3">
    <name type="scientific">Yinghuangia aomiensis</name>
    <dbReference type="NCBI Taxonomy" id="676205"/>
    <lineage>
        <taxon>Bacteria</taxon>
        <taxon>Bacillati</taxon>
        <taxon>Actinomycetota</taxon>
        <taxon>Actinomycetes</taxon>
        <taxon>Kitasatosporales</taxon>
        <taxon>Streptomycetaceae</taxon>
        <taxon>Yinghuangia</taxon>
    </lineage>
</organism>
<feature type="compositionally biased region" description="Polar residues" evidence="1">
    <location>
        <begin position="120"/>
        <end position="131"/>
    </location>
</feature>
<evidence type="ECO:0000313" key="3">
    <source>
        <dbReference type="Proteomes" id="UP001500466"/>
    </source>
</evidence>
<feature type="region of interest" description="Disordered" evidence="1">
    <location>
        <begin position="65"/>
        <end position="131"/>
    </location>
</feature>
<accession>A0ABP9HXQ6</accession>
<comment type="caution">
    <text evidence="2">The sequence shown here is derived from an EMBL/GenBank/DDBJ whole genome shotgun (WGS) entry which is preliminary data.</text>
</comment>
<protein>
    <submittedName>
        <fullName evidence="2">Uncharacterized protein</fullName>
    </submittedName>
</protein>
<evidence type="ECO:0000256" key="1">
    <source>
        <dbReference type="SAM" id="MobiDB-lite"/>
    </source>
</evidence>